<dbReference type="AlphaFoldDB" id="A0A0A9FDT3"/>
<organism evidence="1">
    <name type="scientific">Arundo donax</name>
    <name type="common">Giant reed</name>
    <name type="synonym">Donax arundinaceus</name>
    <dbReference type="NCBI Taxonomy" id="35708"/>
    <lineage>
        <taxon>Eukaryota</taxon>
        <taxon>Viridiplantae</taxon>
        <taxon>Streptophyta</taxon>
        <taxon>Embryophyta</taxon>
        <taxon>Tracheophyta</taxon>
        <taxon>Spermatophyta</taxon>
        <taxon>Magnoliopsida</taxon>
        <taxon>Liliopsida</taxon>
        <taxon>Poales</taxon>
        <taxon>Poaceae</taxon>
        <taxon>PACMAD clade</taxon>
        <taxon>Arundinoideae</taxon>
        <taxon>Arundineae</taxon>
        <taxon>Arundo</taxon>
    </lineage>
</organism>
<name>A0A0A9FDT3_ARUDO</name>
<reference evidence="1" key="2">
    <citation type="journal article" date="2015" name="Data Brief">
        <title>Shoot transcriptome of the giant reed, Arundo donax.</title>
        <authorList>
            <person name="Barrero R.A."/>
            <person name="Guerrero F.D."/>
            <person name="Moolhuijzen P."/>
            <person name="Goolsby J.A."/>
            <person name="Tidwell J."/>
            <person name="Bellgard S.E."/>
            <person name="Bellgard M.I."/>
        </authorList>
    </citation>
    <scope>NUCLEOTIDE SEQUENCE</scope>
    <source>
        <tissue evidence="1">Shoot tissue taken approximately 20 cm above the soil surface</tissue>
    </source>
</reference>
<protein>
    <submittedName>
        <fullName evidence="1">Uncharacterized protein</fullName>
    </submittedName>
</protein>
<proteinExistence type="predicted"/>
<sequence length="33" mass="4055">MHSMIWVLPLGYLCLHAMFRPQYLRLFSTYQHT</sequence>
<reference evidence="1" key="1">
    <citation type="submission" date="2014-09" db="EMBL/GenBank/DDBJ databases">
        <authorList>
            <person name="Magalhaes I.L.F."/>
            <person name="Oliveira U."/>
            <person name="Santos F.R."/>
            <person name="Vidigal T.H.D.A."/>
            <person name="Brescovit A.D."/>
            <person name="Santos A.J."/>
        </authorList>
    </citation>
    <scope>NUCLEOTIDE SEQUENCE</scope>
    <source>
        <tissue evidence="1">Shoot tissue taken approximately 20 cm above the soil surface</tissue>
    </source>
</reference>
<accession>A0A0A9FDT3</accession>
<dbReference type="EMBL" id="GBRH01189605">
    <property type="protein sequence ID" value="JAE08291.1"/>
    <property type="molecule type" value="Transcribed_RNA"/>
</dbReference>
<evidence type="ECO:0000313" key="1">
    <source>
        <dbReference type="EMBL" id="JAE08291.1"/>
    </source>
</evidence>